<sequence length="123" mass="13792">MTEASGGRLKLVSNFDTKAEVERYIRSKRIPGTFVLPRYFMTNFTAPQMLKKAEDGIFTVLCGDNAEFPLIDTEADTSNYVVAAIRNYPKVLGKQILAASDYYGPARIISEFEEVTGKKDRVN</sequence>
<name>A0ACC3B071_9EURO</name>
<comment type="caution">
    <text evidence="1">The sequence shown here is derived from an EMBL/GenBank/DDBJ whole genome shotgun (WGS) entry which is preliminary data.</text>
</comment>
<evidence type="ECO:0000313" key="1">
    <source>
        <dbReference type="EMBL" id="KAK1143699.1"/>
    </source>
</evidence>
<organism evidence="1 2">
    <name type="scientific">Aspergillus melleus</name>
    <dbReference type="NCBI Taxonomy" id="138277"/>
    <lineage>
        <taxon>Eukaryota</taxon>
        <taxon>Fungi</taxon>
        <taxon>Dikarya</taxon>
        <taxon>Ascomycota</taxon>
        <taxon>Pezizomycotina</taxon>
        <taxon>Eurotiomycetes</taxon>
        <taxon>Eurotiomycetidae</taxon>
        <taxon>Eurotiales</taxon>
        <taxon>Aspergillaceae</taxon>
        <taxon>Aspergillus</taxon>
        <taxon>Aspergillus subgen. Circumdati</taxon>
    </lineage>
</organism>
<keyword evidence="2" id="KW-1185">Reference proteome</keyword>
<reference evidence="1 2" key="1">
    <citation type="journal article" date="2023" name="ACS Omega">
        <title>Identification of the Neoaspergillic Acid Biosynthesis Gene Cluster by Establishing an In Vitro CRISPR-Ribonucleoprotein Genetic System in Aspergillus melleus.</title>
        <authorList>
            <person name="Yuan B."/>
            <person name="Grau M.F."/>
            <person name="Murata R.M."/>
            <person name="Torok T."/>
            <person name="Venkateswaran K."/>
            <person name="Stajich J.E."/>
            <person name="Wang C.C.C."/>
        </authorList>
    </citation>
    <scope>NUCLEOTIDE SEQUENCE [LARGE SCALE GENOMIC DNA]</scope>
    <source>
        <strain evidence="1 2">IMV 1140</strain>
    </source>
</reference>
<evidence type="ECO:0000313" key="2">
    <source>
        <dbReference type="Proteomes" id="UP001177260"/>
    </source>
</evidence>
<accession>A0ACC3B071</accession>
<dbReference type="Proteomes" id="UP001177260">
    <property type="component" value="Unassembled WGS sequence"/>
</dbReference>
<dbReference type="EMBL" id="JAOPJF010000037">
    <property type="protein sequence ID" value="KAK1143699.1"/>
    <property type="molecule type" value="Genomic_DNA"/>
</dbReference>
<proteinExistence type="predicted"/>
<protein>
    <submittedName>
        <fullName evidence="1">Uncharacterized protein</fullName>
    </submittedName>
</protein>
<gene>
    <name evidence="1" type="ORF">N8T08_006099</name>
</gene>